<gene>
    <name evidence="2" type="ORF">BUY44_02985</name>
</gene>
<dbReference type="Proteomes" id="UP000242547">
    <property type="component" value="Unassembled WGS sequence"/>
</dbReference>
<feature type="coiled-coil region" evidence="1">
    <location>
        <begin position="1"/>
        <end position="28"/>
    </location>
</feature>
<dbReference type="EMBL" id="PYZL01000011">
    <property type="protein sequence ID" value="PTE74124.1"/>
    <property type="molecule type" value="Genomic_DNA"/>
</dbReference>
<sequence>MERDEEQIKQHEARVKKEKQRLDKIFKSIPDDKKRVAQGLIVQAARMRILLDDAWVDIQEKGDYELFTQSENAPPYERERPIAKLFNSRDAAYQKIIMQLSKLLPEEIDVVVDKETGNLRSLLNGNK</sequence>
<evidence type="ECO:0000256" key="1">
    <source>
        <dbReference type="SAM" id="Coils"/>
    </source>
</evidence>
<reference evidence="2 3" key="1">
    <citation type="journal article" date="2016" name="Front. Microbiol.">
        <title>Comprehensive Phylogenetic Analysis of Bovine Non-aureus Staphylococci Species Based on Whole-Genome Sequencing.</title>
        <authorList>
            <person name="Naushad S."/>
            <person name="Barkema H.W."/>
            <person name="Luby C."/>
            <person name="Condas L.A."/>
            <person name="Nobrega D.B."/>
            <person name="Carson D.A."/>
            <person name="De Buck J."/>
        </authorList>
    </citation>
    <scope>NUCLEOTIDE SEQUENCE [LARGE SCALE GENOMIC DNA]</scope>
    <source>
        <strain evidence="2 3">SNUC 761</strain>
    </source>
</reference>
<proteinExistence type="predicted"/>
<dbReference type="AlphaFoldDB" id="A0A2T4KJJ1"/>
<comment type="caution">
    <text evidence="2">The sequence shown here is derived from an EMBL/GenBank/DDBJ whole genome shotgun (WGS) entry which is preliminary data.</text>
</comment>
<protein>
    <submittedName>
        <fullName evidence="2">Uncharacterized protein</fullName>
    </submittedName>
</protein>
<name>A0A2T4KJJ1_9STAP</name>
<dbReference type="RefSeq" id="WP_107505775.1">
    <property type="nucleotide sequence ID" value="NZ_PYZL01000011.1"/>
</dbReference>
<accession>A0A2T4KJJ1</accession>
<organism evidence="2 3">
    <name type="scientific">Staphylococcus devriesei</name>
    <dbReference type="NCBI Taxonomy" id="586733"/>
    <lineage>
        <taxon>Bacteria</taxon>
        <taxon>Bacillati</taxon>
        <taxon>Bacillota</taxon>
        <taxon>Bacilli</taxon>
        <taxon>Bacillales</taxon>
        <taxon>Staphylococcaceae</taxon>
        <taxon>Staphylococcus</taxon>
    </lineage>
</organism>
<evidence type="ECO:0000313" key="3">
    <source>
        <dbReference type="Proteomes" id="UP000242547"/>
    </source>
</evidence>
<keyword evidence="1" id="KW-0175">Coiled coil</keyword>
<evidence type="ECO:0000313" key="2">
    <source>
        <dbReference type="EMBL" id="PTE74124.1"/>
    </source>
</evidence>